<dbReference type="Gene3D" id="1.20.5.1700">
    <property type="match status" value="1"/>
</dbReference>
<dbReference type="GO" id="GO:0051607">
    <property type="term" value="P:defense response to virus"/>
    <property type="evidence" value="ECO:0007669"/>
    <property type="project" value="InterPro"/>
</dbReference>
<accession>A0A8F2Z113</accession>
<keyword evidence="1" id="KW-0175">Coiled coil</keyword>
<keyword evidence="2" id="KW-0472">Membrane</keyword>
<keyword evidence="2" id="KW-1133">Transmembrane helix</keyword>
<dbReference type="GO" id="GO:0008191">
    <property type="term" value="F:metalloendopeptidase inhibitor activity"/>
    <property type="evidence" value="ECO:0007669"/>
    <property type="project" value="TreeGrafter"/>
</dbReference>
<proteinExistence type="evidence at transcript level"/>
<keyword evidence="2" id="KW-0812">Transmembrane</keyword>
<evidence type="ECO:0000256" key="1">
    <source>
        <dbReference type="SAM" id="Coils"/>
    </source>
</evidence>
<feature type="transmembrane region" description="Helical" evidence="2">
    <location>
        <begin position="28"/>
        <end position="52"/>
    </location>
</feature>
<dbReference type="PANTHER" id="PTHR15190">
    <property type="entry name" value="BONE MARROW STROMAL ANTIGEN 2"/>
    <property type="match status" value="1"/>
</dbReference>
<name>A0A8F2Z113_RHIMR</name>
<dbReference type="GO" id="GO:0009986">
    <property type="term" value="C:cell surface"/>
    <property type="evidence" value="ECO:0007669"/>
    <property type="project" value="TreeGrafter"/>
</dbReference>
<organism evidence="3">
    <name type="scientific">Rhinolophus macrotis</name>
    <name type="common">Big-eared horseshoe bat</name>
    <dbReference type="NCBI Taxonomy" id="196889"/>
    <lineage>
        <taxon>Eukaryota</taxon>
        <taxon>Metazoa</taxon>
        <taxon>Chordata</taxon>
        <taxon>Craniata</taxon>
        <taxon>Vertebrata</taxon>
        <taxon>Euteleostomi</taxon>
        <taxon>Mammalia</taxon>
        <taxon>Eutheria</taxon>
        <taxon>Laurasiatheria</taxon>
        <taxon>Chiroptera</taxon>
        <taxon>Yinpterochiroptera</taxon>
        <taxon>Rhinolophoidea</taxon>
        <taxon>Rhinolophidae</taxon>
        <taxon>Rhinolophinae</taxon>
        <taxon>Rhinolophus</taxon>
    </lineage>
</organism>
<evidence type="ECO:0000313" key="3">
    <source>
        <dbReference type="EMBL" id="QWX94046.1"/>
    </source>
</evidence>
<feature type="coiled-coil region" evidence="1">
    <location>
        <begin position="113"/>
        <end position="147"/>
    </location>
</feature>
<dbReference type="PANTHER" id="PTHR15190:SF1">
    <property type="entry name" value="BONE MARROW STROMAL ANTIGEN 2"/>
    <property type="match status" value="1"/>
</dbReference>
<protein>
    <submittedName>
        <fullName evidence="3">BST-2</fullName>
    </submittedName>
</protein>
<dbReference type="EMBL" id="MT274400">
    <property type="protein sequence ID" value="QWX94046.1"/>
    <property type="molecule type" value="mRNA"/>
</dbReference>
<dbReference type="InterPro" id="IPR024886">
    <property type="entry name" value="BST2"/>
</dbReference>
<dbReference type="AlphaFoldDB" id="A0A8F2Z113"/>
<reference evidence="3" key="1">
    <citation type="submission" date="2020-04" db="EMBL/GenBank/DDBJ databases">
        <title>Bats Possess Unique Variants of the Antiviral Restriction Factor Tetherin.</title>
        <authorList>
            <person name="Hayward J.A."/>
            <person name="Tachedjian M."/>
            <person name="Johnson A."/>
            <person name="Gordon T.B."/>
            <person name="Cui J."/>
            <person name="Marsh G.A."/>
            <person name="Baker M.L."/>
            <person name="Wang L.-F."/>
            <person name="Tachedjian G."/>
        </authorList>
    </citation>
    <scope>NUCLEOTIDE SEQUENCE</scope>
</reference>
<evidence type="ECO:0000256" key="2">
    <source>
        <dbReference type="SAM" id="Phobius"/>
    </source>
</evidence>
<dbReference type="Pfam" id="PF16716">
    <property type="entry name" value="BST2"/>
    <property type="match status" value="1"/>
</dbReference>
<dbReference type="GO" id="GO:0045087">
    <property type="term" value="P:innate immune response"/>
    <property type="evidence" value="ECO:0007669"/>
    <property type="project" value="TreeGrafter"/>
</dbReference>
<dbReference type="GO" id="GO:0005794">
    <property type="term" value="C:Golgi apparatus"/>
    <property type="evidence" value="ECO:0007669"/>
    <property type="project" value="TreeGrafter"/>
</dbReference>
<sequence>MAPVSCHYRPVSMDDKLTSVFGGHRPSWWMVIVLGVAVVILFVVTSIFAAMANREACKDGLLAEQKCQNFTHLLERQLTQAQNVLLGMKIQAATCNQTVVTLTASLETEKAHGHKQQELVQQLQGEIEKLKQKLQDTTTELEQLRKKNDASEGGNGSTSSGNTINSLAIYVLLTLSLGALLA</sequence>